<dbReference type="OrthoDB" id="410307at2759"/>
<evidence type="ECO:0000259" key="7">
    <source>
        <dbReference type="PROSITE" id="PS50103"/>
    </source>
</evidence>
<evidence type="ECO:0000313" key="9">
    <source>
        <dbReference type="Proteomes" id="UP000016930"/>
    </source>
</evidence>
<dbReference type="GO" id="GO:0003729">
    <property type="term" value="F:mRNA binding"/>
    <property type="evidence" value="ECO:0007669"/>
    <property type="project" value="InterPro"/>
</dbReference>
<name>M2Q921_CERS8</name>
<dbReference type="PANTHER" id="PTHR12547">
    <property type="entry name" value="CCCH ZINC FINGER/TIS11-RELATED"/>
    <property type="match status" value="1"/>
</dbReference>
<keyword evidence="4 5" id="KW-0862">Zinc</keyword>
<gene>
    <name evidence="8" type="ORF">CERSUDRAFT_117976</name>
</gene>
<dbReference type="InterPro" id="IPR036855">
    <property type="entry name" value="Znf_CCCH_sf"/>
</dbReference>
<dbReference type="SUPFAM" id="SSF90229">
    <property type="entry name" value="CCCH zinc finger"/>
    <property type="match status" value="2"/>
</dbReference>
<protein>
    <recommendedName>
        <fullName evidence="7">C3H1-type domain-containing protein</fullName>
    </recommendedName>
</protein>
<dbReference type="HOGENOM" id="CLU_594463_0_0_1"/>
<sequence>MQGGRSRPRSKLCRNYALGYCPHGSDCNYIHASPPTSIIPLSSPSAQFTMTIPNQGSQSAIPSLMNAANMWPAAFGVDPMMGPNTAFEEYTKKSPNGPMRPLSWRTTLCRHFVKNNGRCPLGDDCGYIHDLNLANSALQDVRFRDARGTLGARVASISRPSGVSKAGTKHSHCWAWIQGLCHFSDCPYLHPANKELFAPHTPCLAWPNCPQGPLCGFKHPEPVIPKVSWIPQPGSGSIGNAIAERSGSNPSSSPFRNTVPTYPTGAADSPISGAFQFQGTTYFPMLSQVAPAPQPMFVPPGPPVSLPPLWAPPYDWQPQQTPEIFREFRVPELPQMSPAYTYEPMQTPAQMSSLSLQDAALQALARANAGRNSLSAMTPIRQDQPELEFPYVPPREQRAGHARRVSVVVKSKDESDIRSAATPRSHRAPWQAHLAHKFQSWGASTSDKPNASSSEQQLPF</sequence>
<dbReference type="SMART" id="SM00356">
    <property type="entry name" value="ZnF_C3H1"/>
    <property type="match status" value="4"/>
</dbReference>
<feature type="compositionally biased region" description="Polar residues" evidence="6">
    <location>
        <begin position="441"/>
        <end position="460"/>
    </location>
</feature>
<dbReference type="EMBL" id="KB445806">
    <property type="protein sequence ID" value="EMD33358.1"/>
    <property type="molecule type" value="Genomic_DNA"/>
</dbReference>
<feature type="domain" description="C3H1-type" evidence="7">
    <location>
        <begin position="167"/>
        <end position="193"/>
    </location>
</feature>
<accession>M2Q921</accession>
<feature type="domain" description="C3H1-type" evidence="7">
    <location>
        <begin position="7"/>
        <end position="34"/>
    </location>
</feature>
<evidence type="ECO:0000256" key="3">
    <source>
        <dbReference type="ARBA" id="ARBA00022771"/>
    </source>
</evidence>
<feature type="zinc finger region" description="C3H1-type" evidence="5">
    <location>
        <begin position="167"/>
        <end position="193"/>
    </location>
</feature>
<keyword evidence="9" id="KW-1185">Reference proteome</keyword>
<organism evidence="8 9">
    <name type="scientific">Ceriporiopsis subvermispora (strain B)</name>
    <name type="common">White-rot fungus</name>
    <name type="synonym">Gelatoporia subvermispora</name>
    <dbReference type="NCBI Taxonomy" id="914234"/>
    <lineage>
        <taxon>Eukaryota</taxon>
        <taxon>Fungi</taxon>
        <taxon>Dikarya</taxon>
        <taxon>Basidiomycota</taxon>
        <taxon>Agaricomycotina</taxon>
        <taxon>Agaricomycetes</taxon>
        <taxon>Polyporales</taxon>
        <taxon>Gelatoporiaceae</taxon>
        <taxon>Gelatoporia</taxon>
    </lineage>
</organism>
<feature type="zinc finger region" description="C3H1-type" evidence="5">
    <location>
        <begin position="7"/>
        <end position="34"/>
    </location>
</feature>
<evidence type="ECO:0000313" key="8">
    <source>
        <dbReference type="EMBL" id="EMD33358.1"/>
    </source>
</evidence>
<dbReference type="PROSITE" id="PS50103">
    <property type="entry name" value="ZF_C3H1"/>
    <property type="match status" value="3"/>
</dbReference>
<evidence type="ECO:0000256" key="1">
    <source>
        <dbReference type="ARBA" id="ARBA00022723"/>
    </source>
</evidence>
<evidence type="ECO:0000256" key="4">
    <source>
        <dbReference type="ARBA" id="ARBA00022833"/>
    </source>
</evidence>
<keyword evidence="1 5" id="KW-0479">Metal-binding</keyword>
<dbReference type="GO" id="GO:0008270">
    <property type="term" value="F:zinc ion binding"/>
    <property type="evidence" value="ECO:0007669"/>
    <property type="project" value="UniProtKB-KW"/>
</dbReference>
<keyword evidence="3 5" id="KW-0863">Zinc-finger</keyword>
<proteinExistence type="predicted"/>
<dbReference type="AlphaFoldDB" id="M2Q921"/>
<dbReference type="PANTHER" id="PTHR12547:SF18">
    <property type="entry name" value="PROTEIN TIS11"/>
    <property type="match status" value="1"/>
</dbReference>
<dbReference type="Pfam" id="PF00642">
    <property type="entry name" value="zf-CCCH"/>
    <property type="match status" value="1"/>
</dbReference>
<dbReference type="STRING" id="914234.M2Q921"/>
<feature type="region of interest" description="Disordered" evidence="6">
    <location>
        <begin position="400"/>
        <end position="460"/>
    </location>
</feature>
<dbReference type="InterPro" id="IPR045877">
    <property type="entry name" value="ZFP36-like"/>
</dbReference>
<dbReference type="InterPro" id="IPR000571">
    <property type="entry name" value="Znf_CCCH"/>
</dbReference>
<keyword evidence="2" id="KW-0677">Repeat</keyword>
<evidence type="ECO:0000256" key="6">
    <source>
        <dbReference type="SAM" id="MobiDB-lite"/>
    </source>
</evidence>
<dbReference type="Pfam" id="PF14608">
    <property type="entry name" value="zf-CCCH_2"/>
    <property type="match status" value="2"/>
</dbReference>
<dbReference type="Gene3D" id="4.10.1000.10">
    <property type="entry name" value="Zinc finger, CCCH-type"/>
    <property type="match status" value="3"/>
</dbReference>
<feature type="domain" description="C3H1-type" evidence="7">
    <location>
        <begin position="103"/>
        <end position="132"/>
    </location>
</feature>
<evidence type="ECO:0000256" key="5">
    <source>
        <dbReference type="PROSITE-ProRule" id="PRU00723"/>
    </source>
</evidence>
<feature type="zinc finger region" description="C3H1-type" evidence="5">
    <location>
        <begin position="103"/>
        <end position="132"/>
    </location>
</feature>
<dbReference type="Proteomes" id="UP000016930">
    <property type="component" value="Unassembled WGS sequence"/>
</dbReference>
<reference evidence="8 9" key="1">
    <citation type="journal article" date="2012" name="Proc. Natl. Acad. Sci. U.S.A.">
        <title>Comparative genomics of Ceriporiopsis subvermispora and Phanerochaete chrysosporium provide insight into selective ligninolysis.</title>
        <authorList>
            <person name="Fernandez-Fueyo E."/>
            <person name="Ruiz-Duenas F.J."/>
            <person name="Ferreira P."/>
            <person name="Floudas D."/>
            <person name="Hibbett D.S."/>
            <person name="Canessa P."/>
            <person name="Larrondo L.F."/>
            <person name="James T.Y."/>
            <person name="Seelenfreund D."/>
            <person name="Lobos S."/>
            <person name="Polanco R."/>
            <person name="Tello M."/>
            <person name="Honda Y."/>
            <person name="Watanabe T."/>
            <person name="Watanabe T."/>
            <person name="Ryu J.S."/>
            <person name="Kubicek C.P."/>
            <person name="Schmoll M."/>
            <person name="Gaskell J."/>
            <person name="Hammel K.E."/>
            <person name="St John F.J."/>
            <person name="Vanden Wymelenberg A."/>
            <person name="Sabat G."/>
            <person name="Splinter BonDurant S."/>
            <person name="Syed K."/>
            <person name="Yadav J.S."/>
            <person name="Doddapaneni H."/>
            <person name="Subramanian V."/>
            <person name="Lavin J.L."/>
            <person name="Oguiza J.A."/>
            <person name="Perez G."/>
            <person name="Pisabarro A.G."/>
            <person name="Ramirez L."/>
            <person name="Santoyo F."/>
            <person name="Master E."/>
            <person name="Coutinho P.M."/>
            <person name="Henrissat B."/>
            <person name="Lombard V."/>
            <person name="Magnuson J.K."/>
            <person name="Kuees U."/>
            <person name="Hori C."/>
            <person name="Igarashi K."/>
            <person name="Samejima M."/>
            <person name="Held B.W."/>
            <person name="Barry K.W."/>
            <person name="LaButti K.M."/>
            <person name="Lapidus A."/>
            <person name="Lindquist E.A."/>
            <person name="Lucas S.M."/>
            <person name="Riley R."/>
            <person name="Salamov A.A."/>
            <person name="Hoffmeister D."/>
            <person name="Schwenk D."/>
            <person name="Hadar Y."/>
            <person name="Yarden O."/>
            <person name="de Vries R.P."/>
            <person name="Wiebenga A."/>
            <person name="Stenlid J."/>
            <person name="Eastwood D."/>
            <person name="Grigoriev I.V."/>
            <person name="Berka R.M."/>
            <person name="Blanchette R.A."/>
            <person name="Kersten P."/>
            <person name="Martinez A.T."/>
            <person name="Vicuna R."/>
            <person name="Cullen D."/>
        </authorList>
    </citation>
    <scope>NUCLEOTIDE SEQUENCE [LARGE SCALE GENOMIC DNA]</scope>
    <source>
        <strain evidence="8 9">B</strain>
    </source>
</reference>
<evidence type="ECO:0000256" key="2">
    <source>
        <dbReference type="ARBA" id="ARBA00022737"/>
    </source>
</evidence>